<accession>A0A1E4SEE2</accession>
<evidence type="ECO:0000256" key="1">
    <source>
        <dbReference type="ARBA" id="ARBA00022737"/>
    </source>
</evidence>
<dbReference type="Proteomes" id="UP000094285">
    <property type="component" value="Unassembled WGS sequence"/>
</dbReference>
<evidence type="ECO:0000313" key="3">
    <source>
        <dbReference type="Proteomes" id="UP000094285"/>
    </source>
</evidence>
<dbReference type="InterPro" id="IPR011990">
    <property type="entry name" value="TPR-like_helical_dom_sf"/>
</dbReference>
<dbReference type="PANTHER" id="PTHR47933:SF11">
    <property type="entry name" value="PENTATRICOPEPTIDE REPEAT-CONTAINING PROTEIN 2"/>
    <property type="match status" value="1"/>
</dbReference>
<dbReference type="RefSeq" id="XP_020062975.1">
    <property type="nucleotide sequence ID" value="XM_020210281.1"/>
</dbReference>
<keyword evidence="1" id="KW-0677">Repeat</keyword>
<evidence type="ECO:0000313" key="2">
    <source>
        <dbReference type="EMBL" id="ODV77853.1"/>
    </source>
</evidence>
<dbReference type="PANTHER" id="PTHR47933">
    <property type="entry name" value="PENTATRICOPEPTIDE REPEAT-CONTAINING PROTEIN 1, MITOCHONDRIAL"/>
    <property type="match status" value="1"/>
</dbReference>
<reference evidence="3" key="1">
    <citation type="submission" date="2016-05" db="EMBL/GenBank/DDBJ databases">
        <title>Comparative genomics of biotechnologically important yeasts.</title>
        <authorList>
            <consortium name="DOE Joint Genome Institute"/>
            <person name="Riley R."/>
            <person name="Haridas S."/>
            <person name="Wolfe K.H."/>
            <person name="Lopes M.R."/>
            <person name="Hittinger C.T."/>
            <person name="Goker M."/>
            <person name="Salamov A."/>
            <person name="Wisecaver J."/>
            <person name="Long T.M."/>
            <person name="Aerts A.L."/>
            <person name="Barry K."/>
            <person name="Choi C."/>
            <person name="Clum A."/>
            <person name="Coughlan A.Y."/>
            <person name="Deshpande S."/>
            <person name="Douglass A.P."/>
            <person name="Hanson S.J."/>
            <person name="Klenk H.-P."/>
            <person name="Labutti K."/>
            <person name="Lapidus A."/>
            <person name="Lindquist E."/>
            <person name="Lipzen A."/>
            <person name="Meier-Kolthoff J.P."/>
            <person name="Ohm R.A."/>
            <person name="Otillar R.P."/>
            <person name="Pangilinan J."/>
            <person name="Peng Y."/>
            <person name="Rokas A."/>
            <person name="Rosa C.A."/>
            <person name="Scheuner C."/>
            <person name="Sibirny A.A."/>
            <person name="Slot J.C."/>
            <person name="Stielow J.B."/>
            <person name="Sun H."/>
            <person name="Kurtzman C.P."/>
            <person name="Blackwell M."/>
            <person name="Grigoriev I.V."/>
            <person name="Jeffries T.W."/>
        </authorList>
    </citation>
    <scope>NUCLEOTIDE SEQUENCE [LARGE SCALE GENOMIC DNA]</scope>
    <source>
        <strain evidence="3">NRRL Y-17324</strain>
    </source>
</reference>
<proteinExistence type="predicted"/>
<dbReference type="GeneID" id="30984417"/>
<dbReference type="OrthoDB" id="185373at2759"/>
<dbReference type="STRING" id="984487.A0A1E4SEE2"/>
<name>A0A1E4SEE2_9ASCO</name>
<gene>
    <name evidence="2" type="ORF">CANTADRAFT_54060</name>
</gene>
<dbReference type="GO" id="GO:0003729">
    <property type="term" value="F:mRNA binding"/>
    <property type="evidence" value="ECO:0007669"/>
    <property type="project" value="TreeGrafter"/>
</dbReference>
<organism evidence="2 3">
    <name type="scientific">Suhomyces tanzawaensis NRRL Y-17324</name>
    <dbReference type="NCBI Taxonomy" id="984487"/>
    <lineage>
        <taxon>Eukaryota</taxon>
        <taxon>Fungi</taxon>
        <taxon>Dikarya</taxon>
        <taxon>Ascomycota</taxon>
        <taxon>Saccharomycotina</taxon>
        <taxon>Pichiomycetes</taxon>
        <taxon>Debaryomycetaceae</taxon>
        <taxon>Suhomyces</taxon>
    </lineage>
</organism>
<evidence type="ECO:0008006" key="4">
    <source>
        <dbReference type="Google" id="ProtNLM"/>
    </source>
</evidence>
<dbReference type="Gene3D" id="1.25.40.10">
    <property type="entry name" value="Tetratricopeptide repeat domain"/>
    <property type="match status" value="1"/>
</dbReference>
<dbReference type="EMBL" id="KV453914">
    <property type="protein sequence ID" value="ODV77853.1"/>
    <property type="molecule type" value="Genomic_DNA"/>
</dbReference>
<keyword evidence="3" id="KW-1185">Reference proteome</keyword>
<sequence>MNSIRDTISRIGRSARQIKSFTNNHVSASKVKPLTKDQSSKIINRPNSKHIEDPQQYLHKYQTKLYRDFLEPLGIPNLKIFNDDLPKYDDDTAILNWTRKSNSKQINVFLLQDRMLFEKMMDTLILLTPSKLRGANKDNALSKNHLLHQQEHESSRMQSSWPTDYYEEVPPIPQPLTKQSFQEYIYVLTHTRFHYKNSLSLSSGIIAEILLYTHKLTNEEFRPYRSVHTYNYLIKYFGFDKHQSSFARELLLVMNKDGHKPNIDTINNLLKLCQIHSRIRSNTNTYQIIMKYLKLCRDLNIEINLSTYNRVYDAINNIFLREIFLTKIQLIDLLILKNLIIKILDDFASTTKDTTELIKFINTDLNQKAWHDDSKLLNKVIYHRGLNLRPLNNLQDNGELEKLWLFVGASNLAIDQYTLKALIESIRKNNHITHNKPYLMLSIYFNLVPKIQGPVDSPRIYKDMIEEMITSADLKCSAFMIKGMIHEATMALKLPREITHYDNEKQSMPENYKIIRRIVGDRMDVIEAKIEYSNKYSSKIAPLHTEMTQQEKIKWDEMKAMLAIRPTHRLLAIPPQEILDFLGDPEEVEVPTDYILRYKKIQRKKYQGARIKARENKITEGIDKHTRNHMIERSILARAL</sequence>
<protein>
    <recommendedName>
        <fullName evidence="4">Mitochondrial group I intron splicing factor CCM1</fullName>
    </recommendedName>
</protein>
<dbReference type="InterPro" id="IPR051240">
    <property type="entry name" value="Mito_RNA-Proc/Resp"/>
</dbReference>
<dbReference type="AlphaFoldDB" id="A0A1E4SEE2"/>